<evidence type="ECO:0000256" key="5">
    <source>
        <dbReference type="ARBA" id="ARBA00022989"/>
    </source>
</evidence>
<feature type="transmembrane region" description="Helical" evidence="7">
    <location>
        <begin position="183"/>
        <end position="201"/>
    </location>
</feature>
<gene>
    <name evidence="9" type="ORF">DU504_00895</name>
</gene>
<feature type="transmembrane region" description="Helical" evidence="7">
    <location>
        <begin position="284"/>
        <end position="304"/>
    </location>
</feature>
<evidence type="ECO:0000256" key="3">
    <source>
        <dbReference type="ARBA" id="ARBA00022475"/>
    </source>
</evidence>
<keyword evidence="6 7" id="KW-0472">Membrane</keyword>
<dbReference type="Pfam" id="PF00528">
    <property type="entry name" value="BPD_transp_1"/>
    <property type="match status" value="1"/>
</dbReference>
<dbReference type="InterPro" id="IPR035906">
    <property type="entry name" value="MetI-like_sf"/>
</dbReference>
<feature type="transmembrane region" description="Helical" evidence="7">
    <location>
        <begin position="27"/>
        <end position="50"/>
    </location>
</feature>
<dbReference type="Proteomes" id="UP000252189">
    <property type="component" value="Unassembled WGS sequence"/>
</dbReference>
<dbReference type="RefSeq" id="WP_114447537.1">
    <property type="nucleotide sequence ID" value="NZ_QPHM01000001.1"/>
</dbReference>
<evidence type="ECO:0000313" key="10">
    <source>
        <dbReference type="Proteomes" id="UP000252189"/>
    </source>
</evidence>
<dbReference type="AlphaFoldDB" id="A0A368N7F9"/>
<dbReference type="PANTHER" id="PTHR43005">
    <property type="entry name" value="BLR7065 PROTEIN"/>
    <property type="match status" value="1"/>
</dbReference>
<evidence type="ECO:0000256" key="7">
    <source>
        <dbReference type="RuleBase" id="RU363032"/>
    </source>
</evidence>
<name>A0A368N7F9_9EURY</name>
<dbReference type="EMBL" id="QPHM01000001">
    <property type="protein sequence ID" value="RCU45983.1"/>
    <property type="molecule type" value="Genomic_DNA"/>
</dbReference>
<dbReference type="Gene3D" id="1.10.3720.10">
    <property type="entry name" value="MetI-like"/>
    <property type="match status" value="1"/>
</dbReference>
<comment type="caution">
    <text evidence="9">The sequence shown here is derived from an EMBL/GenBank/DDBJ whole genome shotgun (WGS) entry which is preliminary data.</text>
</comment>
<feature type="transmembrane region" description="Helical" evidence="7">
    <location>
        <begin position="122"/>
        <end position="145"/>
    </location>
</feature>
<dbReference type="SUPFAM" id="SSF161098">
    <property type="entry name" value="MetI-like"/>
    <property type="match status" value="1"/>
</dbReference>
<dbReference type="InterPro" id="IPR000515">
    <property type="entry name" value="MetI-like"/>
</dbReference>
<evidence type="ECO:0000256" key="4">
    <source>
        <dbReference type="ARBA" id="ARBA00022692"/>
    </source>
</evidence>
<protein>
    <submittedName>
        <fullName evidence="9">Sugar ABC transporter permease</fullName>
    </submittedName>
</protein>
<dbReference type="CDD" id="cd06261">
    <property type="entry name" value="TM_PBP2"/>
    <property type="match status" value="1"/>
</dbReference>
<sequence length="314" mass="35047">MASSTDDTQTHRSTGFSSYVRNEHLEYWFAIPALLILLALVIFPMVWSLWTSFTDLNLTIATSNGAFVGLENYETLLTSDRFWTSIRNTAYYVGLGVTIEFTLGFAIALFMANYTRGRVTTVLFTLLLLPMMMAPIVAGLIWRLLFQESFGPINYLLASLGVGQPAWLSSTAMSLNSVLIADVWQWTPFMILILYTGRLSISEDLYEAARIDGADRWFTFRHVTLPQMKGVVAIAILLRAMDAFKFFDKMFVMTGGGPGTSSELGTYYNYLLGFDSFSMGEATAMSWLLLLFAVVLANVFLSVLERGEGGDRVV</sequence>
<comment type="subcellular location">
    <subcellularLocation>
        <location evidence="1 7">Cell membrane</location>
        <topology evidence="1 7">Multi-pass membrane protein</topology>
    </subcellularLocation>
</comment>
<evidence type="ECO:0000256" key="6">
    <source>
        <dbReference type="ARBA" id="ARBA00023136"/>
    </source>
</evidence>
<evidence type="ECO:0000256" key="2">
    <source>
        <dbReference type="ARBA" id="ARBA00022448"/>
    </source>
</evidence>
<evidence type="ECO:0000313" key="9">
    <source>
        <dbReference type="EMBL" id="RCU45983.1"/>
    </source>
</evidence>
<keyword evidence="10" id="KW-1185">Reference proteome</keyword>
<feature type="transmembrane region" description="Helical" evidence="7">
    <location>
        <begin position="222"/>
        <end position="241"/>
    </location>
</feature>
<feature type="domain" description="ABC transmembrane type-1" evidence="8">
    <location>
        <begin position="86"/>
        <end position="300"/>
    </location>
</feature>
<evidence type="ECO:0000259" key="8">
    <source>
        <dbReference type="PROSITE" id="PS50928"/>
    </source>
</evidence>
<proteinExistence type="inferred from homology"/>
<dbReference type="SUPFAM" id="SSF160964">
    <property type="entry name" value="MalF N-terminal region-like"/>
    <property type="match status" value="1"/>
</dbReference>
<keyword evidence="5 7" id="KW-1133">Transmembrane helix</keyword>
<comment type="similarity">
    <text evidence="7">Belongs to the binding-protein-dependent transport system permease family.</text>
</comment>
<dbReference type="OrthoDB" id="45815at2157"/>
<keyword evidence="3" id="KW-1003">Cell membrane</keyword>
<dbReference type="PANTHER" id="PTHR43005:SF1">
    <property type="entry name" value="SPERMIDINE_PUTRESCINE TRANSPORT SYSTEM PERMEASE PROTEIN"/>
    <property type="match status" value="1"/>
</dbReference>
<dbReference type="PROSITE" id="PS50928">
    <property type="entry name" value="ABC_TM1"/>
    <property type="match status" value="1"/>
</dbReference>
<feature type="transmembrane region" description="Helical" evidence="7">
    <location>
        <begin position="90"/>
        <end position="110"/>
    </location>
</feature>
<dbReference type="GO" id="GO:0055085">
    <property type="term" value="P:transmembrane transport"/>
    <property type="evidence" value="ECO:0007669"/>
    <property type="project" value="InterPro"/>
</dbReference>
<accession>A0A368N7F9</accession>
<organism evidence="9 10">
    <name type="scientific">Haloplanus salinus</name>
    <dbReference type="NCBI Taxonomy" id="1126245"/>
    <lineage>
        <taxon>Archaea</taxon>
        <taxon>Methanobacteriati</taxon>
        <taxon>Methanobacteriota</taxon>
        <taxon>Stenosarchaea group</taxon>
        <taxon>Halobacteria</taxon>
        <taxon>Halobacteriales</taxon>
        <taxon>Haloferacaceae</taxon>
        <taxon>Haloplanus</taxon>
    </lineage>
</organism>
<evidence type="ECO:0000256" key="1">
    <source>
        <dbReference type="ARBA" id="ARBA00004651"/>
    </source>
</evidence>
<reference evidence="9 10" key="1">
    <citation type="submission" date="2018-07" db="EMBL/GenBank/DDBJ databases">
        <title>Genome sequences of Haloplanus salinus JCM 18368T.</title>
        <authorList>
            <person name="Kim Y.B."/>
            <person name="Roh S.W."/>
        </authorList>
    </citation>
    <scope>NUCLEOTIDE SEQUENCE [LARGE SCALE GENOMIC DNA]</scope>
    <source>
        <strain evidence="9 10">JCM 18368</strain>
    </source>
</reference>
<dbReference type="GO" id="GO:0005886">
    <property type="term" value="C:plasma membrane"/>
    <property type="evidence" value="ECO:0007669"/>
    <property type="project" value="UniProtKB-SubCell"/>
</dbReference>
<keyword evidence="4 7" id="KW-0812">Transmembrane</keyword>
<keyword evidence="2 7" id="KW-0813">Transport</keyword>